<evidence type="ECO:0000259" key="2">
    <source>
        <dbReference type="Pfam" id="PF09835"/>
    </source>
</evidence>
<feature type="transmembrane region" description="Helical" evidence="1">
    <location>
        <begin position="61"/>
        <end position="82"/>
    </location>
</feature>
<keyword evidence="4" id="KW-1185">Reference proteome</keyword>
<dbReference type="InterPro" id="IPR018639">
    <property type="entry name" value="DUF2062"/>
</dbReference>
<evidence type="ECO:0000313" key="4">
    <source>
        <dbReference type="Proteomes" id="UP001352263"/>
    </source>
</evidence>
<feature type="transmembrane region" description="Helical" evidence="1">
    <location>
        <begin position="39"/>
        <end position="55"/>
    </location>
</feature>
<feature type="transmembrane region" description="Helical" evidence="1">
    <location>
        <begin position="132"/>
        <end position="155"/>
    </location>
</feature>
<sequence length="171" mass="18335">MPKSQRSWMNASELLKHHPQIARLLRSGRPQLWAPRRRTVAVGAAIGTAISVLPIPAQALLAAFAAIQFNAHLPTAVVLTFIGNPFTMLPILGLAWMLGALCLGQPLAWPAFGLPSGGGEWLGLFQEAGMPLLLGVPLLALISGSLAFGIVLAGWKGMVLYRWRKRRAEGS</sequence>
<dbReference type="Proteomes" id="UP001352263">
    <property type="component" value="Unassembled WGS sequence"/>
</dbReference>
<comment type="caution">
    <text evidence="3">The sequence shown here is derived from an EMBL/GenBank/DDBJ whole genome shotgun (WGS) entry which is preliminary data.</text>
</comment>
<proteinExistence type="predicted"/>
<feature type="domain" description="DUF2062" evidence="2">
    <location>
        <begin position="29"/>
        <end position="164"/>
    </location>
</feature>
<name>A0ABU6J3G2_9BURK</name>
<keyword evidence="1" id="KW-0812">Transmembrane</keyword>
<organism evidence="3 4">
    <name type="scientific">Noviherbaspirillum album</name>
    <dbReference type="NCBI Taxonomy" id="3080276"/>
    <lineage>
        <taxon>Bacteria</taxon>
        <taxon>Pseudomonadati</taxon>
        <taxon>Pseudomonadota</taxon>
        <taxon>Betaproteobacteria</taxon>
        <taxon>Burkholderiales</taxon>
        <taxon>Oxalobacteraceae</taxon>
        <taxon>Noviherbaspirillum</taxon>
    </lineage>
</organism>
<keyword evidence="1" id="KW-0472">Membrane</keyword>
<keyword evidence="1" id="KW-1133">Transmembrane helix</keyword>
<dbReference type="Pfam" id="PF09835">
    <property type="entry name" value="DUF2062"/>
    <property type="match status" value="1"/>
</dbReference>
<gene>
    <name evidence="3" type="ORF">RY831_01175</name>
</gene>
<dbReference type="RefSeq" id="WP_326504498.1">
    <property type="nucleotide sequence ID" value="NZ_JAWIIV010000001.1"/>
</dbReference>
<protein>
    <submittedName>
        <fullName evidence="3">DUF2062 domain-containing protein</fullName>
    </submittedName>
</protein>
<reference evidence="3 4" key="1">
    <citation type="submission" date="2023-10" db="EMBL/GenBank/DDBJ databases">
        <title>Noviherbaspirillum sp. CPCC 100848 genome assembly.</title>
        <authorList>
            <person name="Li X.Y."/>
            <person name="Fang X.M."/>
        </authorList>
    </citation>
    <scope>NUCLEOTIDE SEQUENCE [LARGE SCALE GENOMIC DNA]</scope>
    <source>
        <strain evidence="3 4">CPCC 100848</strain>
    </source>
</reference>
<feature type="transmembrane region" description="Helical" evidence="1">
    <location>
        <begin position="89"/>
        <end position="112"/>
    </location>
</feature>
<dbReference type="PANTHER" id="PTHR40547">
    <property type="entry name" value="SLL0298 PROTEIN"/>
    <property type="match status" value="1"/>
</dbReference>
<accession>A0ABU6J3G2</accession>
<dbReference type="PANTHER" id="PTHR40547:SF1">
    <property type="entry name" value="SLL0298 PROTEIN"/>
    <property type="match status" value="1"/>
</dbReference>
<dbReference type="EMBL" id="JAWIIV010000001">
    <property type="protein sequence ID" value="MEC4717749.1"/>
    <property type="molecule type" value="Genomic_DNA"/>
</dbReference>
<evidence type="ECO:0000256" key="1">
    <source>
        <dbReference type="SAM" id="Phobius"/>
    </source>
</evidence>
<evidence type="ECO:0000313" key="3">
    <source>
        <dbReference type="EMBL" id="MEC4717749.1"/>
    </source>
</evidence>